<evidence type="ECO:0000313" key="2">
    <source>
        <dbReference type="EMBL" id="KAA0119560.1"/>
    </source>
</evidence>
<dbReference type="EMBL" id="VIBR01000001">
    <property type="protein sequence ID" value="KAA0119560.1"/>
    <property type="molecule type" value="Genomic_DNA"/>
</dbReference>
<keyword evidence="1" id="KW-0472">Membrane</keyword>
<keyword evidence="1" id="KW-1133">Transmembrane helix</keyword>
<accession>A0A5A7ZUN3</accession>
<dbReference type="AlphaFoldDB" id="A0A5A7ZUN3"/>
<proteinExistence type="predicted"/>
<evidence type="ECO:0000313" key="3">
    <source>
        <dbReference type="Proteomes" id="UP000324105"/>
    </source>
</evidence>
<dbReference type="RefSeq" id="WP_149565508.1">
    <property type="nucleotide sequence ID" value="NZ_VIBR01000001.1"/>
</dbReference>
<protein>
    <submittedName>
        <fullName evidence="2">Uncharacterized protein</fullName>
    </submittedName>
</protein>
<comment type="caution">
    <text evidence="2">The sequence shown here is derived from an EMBL/GenBank/DDBJ whole genome shotgun (WGS) entry which is preliminary data.</text>
</comment>
<evidence type="ECO:0000256" key="1">
    <source>
        <dbReference type="SAM" id="Phobius"/>
    </source>
</evidence>
<gene>
    <name evidence="2" type="ORF">FKX92_03220</name>
</gene>
<reference evidence="2 3" key="1">
    <citation type="submission" date="2019-06" db="EMBL/GenBank/DDBJ databases">
        <title>Genome sequence and analysis of a MDR-Streptococcus sanguis isolated from throat swab of children with scarlet fever from Hangzhou,China.</title>
        <authorList>
            <person name="Huang Y."/>
            <person name="Xie L."/>
            <person name="Liu W."/>
        </authorList>
    </citation>
    <scope>NUCLEOTIDE SEQUENCE [LARGE SCALE GENOMIC DNA]</scope>
    <source>
        <strain evidence="2 3">S28</strain>
    </source>
</reference>
<keyword evidence="1" id="KW-0812">Transmembrane</keyword>
<name>A0A5A7ZUN3_STRSA</name>
<organism evidence="2 3">
    <name type="scientific">Streptococcus sanguinis</name>
    <dbReference type="NCBI Taxonomy" id="1305"/>
    <lineage>
        <taxon>Bacteria</taxon>
        <taxon>Bacillati</taxon>
        <taxon>Bacillota</taxon>
        <taxon>Bacilli</taxon>
        <taxon>Lactobacillales</taxon>
        <taxon>Streptococcaceae</taxon>
        <taxon>Streptococcus</taxon>
    </lineage>
</organism>
<feature type="transmembrane region" description="Helical" evidence="1">
    <location>
        <begin position="48"/>
        <end position="70"/>
    </location>
</feature>
<dbReference type="Proteomes" id="UP000324105">
    <property type="component" value="Unassembled WGS sequence"/>
</dbReference>
<sequence>METIVKVFQILQIVIGLIGLIWALVGVIEFFGGRNNNDSMRQEKGTNFMINGAALGGITAAIFQAIIATLNSMPK</sequence>
<feature type="transmembrane region" description="Helical" evidence="1">
    <location>
        <begin position="7"/>
        <end position="28"/>
    </location>
</feature>